<dbReference type="AlphaFoldDB" id="A0A4U8YIN6"/>
<evidence type="ECO:0000259" key="1">
    <source>
        <dbReference type="Pfam" id="PF03781"/>
    </source>
</evidence>
<feature type="domain" description="Sulfatase-modifying factor enzyme-like" evidence="1">
    <location>
        <begin position="178"/>
        <end position="347"/>
    </location>
</feature>
<keyword evidence="3" id="KW-1185">Reference proteome</keyword>
<name>A0A4U8YIN6_9BACT</name>
<dbReference type="PANTHER" id="PTHR23150">
    <property type="entry name" value="SULFATASE MODIFYING FACTOR 1, 2"/>
    <property type="match status" value="1"/>
</dbReference>
<dbReference type="EMBL" id="CAADHO010000001">
    <property type="protein sequence ID" value="VFQ43240.1"/>
    <property type="molecule type" value="Genomic_DNA"/>
</dbReference>
<proteinExistence type="predicted"/>
<dbReference type="Proteomes" id="UP000507962">
    <property type="component" value="Unassembled WGS sequence"/>
</dbReference>
<dbReference type="InterPro" id="IPR016187">
    <property type="entry name" value="CTDL_fold"/>
</dbReference>
<accession>A0A4U8YIN6</accession>
<protein>
    <submittedName>
        <fullName evidence="2">C-type lectin fold</fullName>
    </submittedName>
</protein>
<dbReference type="PANTHER" id="PTHR23150:SF19">
    <property type="entry name" value="FORMYLGLYCINE-GENERATING ENZYME"/>
    <property type="match status" value="1"/>
</dbReference>
<organism evidence="2 3">
    <name type="scientific">Desulfoluna butyratoxydans</name>
    <dbReference type="NCBI Taxonomy" id="231438"/>
    <lineage>
        <taxon>Bacteria</taxon>
        <taxon>Pseudomonadati</taxon>
        <taxon>Thermodesulfobacteriota</taxon>
        <taxon>Desulfobacteria</taxon>
        <taxon>Desulfobacterales</taxon>
        <taxon>Desulfolunaceae</taxon>
        <taxon>Desulfoluna</taxon>
    </lineage>
</organism>
<dbReference type="Pfam" id="PF03781">
    <property type="entry name" value="FGE-sulfatase"/>
    <property type="match status" value="1"/>
</dbReference>
<evidence type="ECO:0000313" key="3">
    <source>
        <dbReference type="Proteomes" id="UP000507962"/>
    </source>
</evidence>
<dbReference type="InterPro" id="IPR005532">
    <property type="entry name" value="SUMF_dom"/>
</dbReference>
<dbReference type="GO" id="GO:0030246">
    <property type="term" value="F:carbohydrate binding"/>
    <property type="evidence" value="ECO:0007669"/>
    <property type="project" value="UniProtKB-KW"/>
</dbReference>
<dbReference type="SUPFAM" id="SSF56436">
    <property type="entry name" value="C-type lectin-like"/>
    <property type="match status" value="1"/>
</dbReference>
<dbReference type="InterPro" id="IPR042095">
    <property type="entry name" value="SUMF_sf"/>
</dbReference>
<dbReference type="RefSeq" id="WP_180137415.1">
    <property type="nucleotide sequence ID" value="NZ_CAADHO010000001.1"/>
</dbReference>
<evidence type="ECO:0000313" key="2">
    <source>
        <dbReference type="EMBL" id="VFQ43240.1"/>
    </source>
</evidence>
<dbReference type="InterPro" id="IPR051043">
    <property type="entry name" value="Sulfatase_Mod_Factor_Kinase"/>
</dbReference>
<sequence>MTMVRLVPFWVVLAFASQALGQGLVVFPFDAPGRPEAEVSYFQETLVTHLSRGFRLFEGDGVNAALGLCGEDEASVADCLALVGEVFEAELGARGRWAGVGSRGDFFLEVVDLGTGRVLFSQRDTDRRRSAQERLATLATLASGARVRVAGEPEATVAVMPGMVFVRIPGEDSHPLYLQASEVTQAQWRMVMGYNPSWFIACGDNCPVESVTRREVDTFVARMNIMGLGRFRLPTSREWQRALALSGPETPCLSGNNCVGYEGYPCGAWIQGGARCDRCGPRPAGSGAVALVNMVGNVWEWLDDPGNGGSPGLIVGGGWADAPGDAGMVLRPVASSHFSADDVGFRLLLEREATHGGDTH</sequence>
<gene>
    <name evidence="2" type="ORF">MSL71_8680</name>
</gene>
<keyword evidence="2" id="KW-0430">Lectin</keyword>
<dbReference type="Gene3D" id="3.90.1580.10">
    <property type="entry name" value="paralog of FGE (formylglycine-generating enzyme)"/>
    <property type="match status" value="1"/>
</dbReference>
<reference evidence="2 3" key="1">
    <citation type="submission" date="2019-03" db="EMBL/GenBank/DDBJ databases">
        <authorList>
            <person name="Nijsse B."/>
        </authorList>
    </citation>
    <scope>NUCLEOTIDE SEQUENCE [LARGE SCALE GENOMIC DNA]</scope>
    <source>
        <strain evidence="2">Desulfoluna butyratoxydans MSL71</strain>
    </source>
</reference>
<dbReference type="GO" id="GO:0120147">
    <property type="term" value="F:formylglycine-generating oxidase activity"/>
    <property type="evidence" value="ECO:0007669"/>
    <property type="project" value="TreeGrafter"/>
</dbReference>